<name>A0ABU7R391_9FLAO</name>
<evidence type="ECO:0000313" key="2">
    <source>
        <dbReference type="Proteomes" id="UP001350005"/>
    </source>
</evidence>
<dbReference type="Proteomes" id="UP001350005">
    <property type="component" value="Unassembled WGS sequence"/>
</dbReference>
<evidence type="ECO:0000313" key="1">
    <source>
        <dbReference type="EMBL" id="MEE6129105.1"/>
    </source>
</evidence>
<protein>
    <recommendedName>
        <fullName evidence="3">Zeta toxin domain-containing protein</fullName>
    </recommendedName>
</protein>
<comment type="caution">
    <text evidence="1">The sequence shown here is derived from an EMBL/GenBank/DDBJ whole genome shotgun (WGS) entry which is preliminary data.</text>
</comment>
<organism evidence="1 2">
    <name type="scientific">Chryseobacterium arthrosphaerae</name>
    <dbReference type="NCBI Taxonomy" id="651561"/>
    <lineage>
        <taxon>Bacteria</taxon>
        <taxon>Pseudomonadati</taxon>
        <taxon>Bacteroidota</taxon>
        <taxon>Flavobacteriia</taxon>
        <taxon>Flavobacteriales</taxon>
        <taxon>Weeksellaceae</taxon>
        <taxon>Chryseobacterium group</taxon>
        <taxon>Chryseobacterium</taxon>
    </lineage>
</organism>
<accession>A0ABU7R391</accession>
<dbReference type="RefSeq" id="WP_330937422.1">
    <property type="nucleotide sequence ID" value="NZ_JAZGJU010000039.1"/>
</dbReference>
<reference evidence="1 2" key="1">
    <citation type="submission" date="2024-01" db="EMBL/GenBank/DDBJ databases">
        <title>Whole genome of Chryseobacterium arthrosphaerae NNCa 2741.</title>
        <authorList>
            <person name="Boriskina E.V."/>
            <person name="Gordinskaya N.A."/>
            <person name="Kropotov V.S."/>
            <person name="Alekseeva A.E."/>
            <person name="Makhova M.A."/>
            <person name="Kryazhev D.V."/>
            <person name="Shkurkina I.S."/>
        </authorList>
    </citation>
    <scope>NUCLEOTIDE SEQUENCE [LARGE SCALE GENOMIC DNA]</scope>
    <source>
        <strain evidence="1 2">NNCa 2741</strain>
    </source>
</reference>
<sequence length="123" mass="14463">MIIEELLNTGVCFAVIQSNSYLTKAKMMLNQEFEIIALEKDSKELIKRFTRNEGFHITESQKNPKGIISYLLNLREIGEFKRLKEENFKKVVDDENGRVWEITGNSFKEYRRSSKRKALRNVS</sequence>
<dbReference type="EMBL" id="JAZGJU010000039">
    <property type="protein sequence ID" value="MEE6129105.1"/>
    <property type="molecule type" value="Genomic_DNA"/>
</dbReference>
<proteinExistence type="predicted"/>
<gene>
    <name evidence="1" type="ORF">V2E39_17020</name>
</gene>
<keyword evidence="2" id="KW-1185">Reference proteome</keyword>
<evidence type="ECO:0008006" key="3">
    <source>
        <dbReference type="Google" id="ProtNLM"/>
    </source>
</evidence>